<dbReference type="AlphaFoldDB" id="A0A8S3TEB0"/>
<name>A0A8S3TEB0_MYTED</name>
<reference evidence="1" key="1">
    <citation type="submission" date="2021-03" db="EMBL/GenBank/DDBJ databases">
        <authorList>
            <person name="Bekaert M."/>
        </authorList>
    </citation>
    <scope>NUCLEOTIDE SEQUENCE</scope>
</reference>
<dbReference type="Proteomes" id="UP000683360">
    <property type="component" value="Unassembled WGS sequence"/>
</dbReference>
<sequence>MELFQNANNCTVNLNIESSVSIDDKREILRRHFQFPSIRQIFVLCINHEMCPDERNTIHISPGEIESIISIPKLYAYPLCCYNYVNNETYLQRGPRFFIQPYEIMYNDIKHICEDDKLAYFLFCLILLSKSNEFLRKNTADNYFGLGSKQYNTLLEICNKPGFDSSLTIQLKHKISIFSGIYVQVLNNGSVVRLSNQTTLETIVRILSHQHLDLLIYNLDLELLNSVLTMNINDSKDQKIYIPTQFYESVIDRFIYEILNGEQMHVARSNAFNHQPFVEAFVNSMNNETYGLCFTKNKDNKCLLTMQLKPILHVMS</sequence>
<keyword evidence="2" id="KW-1185">Reference proteome</keyword>
<evidence type="ECO:0000313" key="1">
    <source>
        <dbReference type="EMBL" id="CAG2229837.1"/>
    </source>
</evidence>
<comment type="caution">
    <text evidence="1">The sequence shown here is derived from an EMBL/GenBank/DDBJ whole genome shotgun (WGS) entry which is preliminary data.</text>
</comment>
<evidence type="ECO:0000313" key="2">
    <source>
        <dbReference type="Proteomes" id="UP000683360"/>
    </source>
</evidence>
<gene>
    <name evidence="1" type="ORF">MEDL_42667</name>
</gene>
<dbReference type="EMBL" id="CAJPWZ010002038">
    <property type="protein sequence ID" value="CAG2229837.1"/>
    <property type="molecule type" value="Genomic_DNA"/>
</dbReference>
<dbReference type="OrthoDB" id="6203993at2759"/>
<proteinExistence type="predicted"/>
<organism evidence="1 2">
    <name type="scientific">Mytilus edulis</name>
    <name type="common">Blue mussel</name>
    <dbReference type="NCBI Taxonomy" id="6550"/>
    <lineage>
        <taxon>Eukaryota</taxon>
        <taxon>Metazoa</taxon>
        <taxon>Spiralia</taxon>
        <taxon>Lophotrochozoa</taxon>
        <taxon>Mollusca</taxon>
        <taxon>Bivalvia</taxon>
        <taxon>Autobranchia</taxon>
        <taxon>Pteriomorphia</taxon>
        <taxon>Mytilida</taxon>
        <taxon>Mytiloidea</taxon>
        <taxon>Mytilidae</taxon>
        <taxon>Mytilinae</taxon>
        <taxon>Mytilus</taxon>
    </lineage>
</organism>
<protein>
    <submittedName>
        <fullName evidence="1">Uncharacterized protein</fullName>
    </submittedName>
</protein>
<accession>A0A8S3TEB0</accession>